<dbReference type="GO" id="GO:0003677">
    <property type="term" value="F:DNA binding"/>
    <property type="evidence" value="ECO:0007669"/>
    <property type="project" value="InterPro"/>
</dbReference>
<dbReference type="GO" id="GO:0000428">
    <property type="term" value="C:DNA-directed RNA polymerase complex"/>
    <property type="evidence" value="ECO:0007669"/>
    <property type="project" value="UniProtKB-KW"/>
</dbReference>
<sequence>MVSYMLFVAPYMVPERNTGLPKKNFTLEELKRNTDLVAVIRSYGVDLRPHGKNWVGRCPFHADKTPSFVVTPSKNLWHCMGACQVGGSVIDFVMKKEGVSLRQAILRLEEKRLHFPPNEPDKNQSQTDSPANENPAHTKSRNRKHYKDFELEERKFIDSVFHYYQETFSVNAKAKEYLKGRGIYDESVLWKFGVGYVDGSLFQKFLSSSRTVKGQEERRILSEYGILHERRNVEHFLGHVVFPLLDDEGNRSGVYGRNLGKKNELLARRHKYLSGPHSGLWNREAFSGNDLVLCESVIDALTLYLNGIRNVTCSYGVEGYTTELHAEILKQKPKRIAIAYDNDTAGNEASKRLANRLNGEGLSCYRVEFPLQTDANEYAQKVKHPEEVFGALVVDAVYMDVKKLQPEKEQPRFSQSNEAEITTKGDTGAREETRTDGRGFVIERKEDEITFRKGERSYRVRSLFKNQGLDVMKVNLRLLVGEAYHIETLDLLNQRMRKNFIQIANDATSVLEDTIANDLKEVFRELEEILYDYLEKSRKPEAKQIQMSPLEREEALKVLRDPCLVRRILEDFERMGLVGERINSLLGYLATVTRRTENPLAVIIQSSSSAGKSTLMDAILDLVPDEEKEKYSAMTGQSLFYMGAKDLKNKVLAISEEEGVEKAKYALKILQSEKRISIATTTKDQQTGKLATTEYTVEGPVVLFLTTTSVEIDEELQNRAVILTVNEDREQTKTILRNQREEETLSGVLKKKTKDGIVGLHQNMQRLIQPLAVVNPYANELKFPDTRLRMRRDQKKYLTLIRSIALLYQYQREVKNAQDATGKEVPYIEVKKSDIELASFLFSRVFGKNLDDLSPHTKKLLSEIYEYVKERSKERAVDKSEIRLTRKEIRERTGVSDTRLRIHLKRLEDLEYLYARSGRQGIVVEYELLWEEEKETEDFSFARLSEEDPSKQEFSWKALFQTTDLGTISPSTDLTSPSKSATSPPVRLGFAPPSPGGRLSTQTAQNRENPASIVDSEQNEETSSENTVLRGKRNGE</sequence>
<feature type="compositionally biased region" description="Polar residues" evidence="10">
    <location>
        <begin position="967"/>
        <end position="983"/>
    </location>
</feature>
<evidence type="ECO:0000256" key="10">
    <source>
        <dbReference type="SAM" id="MobiDB-lite"/>
    </source>
</evidence>
<dbReference type="PANTHER" id="PTHR30313:SF2">
    <property type="entry name" value="DNA PRIMASE"/>
    <property type="match status" value="1"/>
</dbReference>
<dbReference type="Gene3D" id="3.40.1360.10">
    <property type="match status" value="1"/>
</dbReference>
<dbReference type="Pfam" id="PF01807">
    <property type="entry name" value="Zn_ribbon_DnaG"/>
    <property type="match status" value="1"/>
</dbReference>
<dbReference type="GO" id="GO:0008270">
    <property type="term" value="F:zinc ion binding"/>
    <property type="evidence" value="ECO:0007669"/>
    <property type="project" value="UniProtKB-KW"/>
</dbReference>
<dbReference type="EMBL" id="ANCE01000088">
    <property type="protein sequence ID" value="EMK24676.1"/>
    <property type="molecule type" value="Genomic_DNA"/>
</dbReference>
<keyword evidence="7" id="KW-0863">Zinc-finger</keyword>
<keyword evidence="1" id="KW-0240">DNA-directed RNA polymerase</keyword>
<keyword evidence="3" id="KW-0808">Transferase</keyword>
<dbReference type="SMART" id="SM00493">
    <property type="entry name" value="TOPRIM"/>
    <property type="match status" value="1"/>
</dbReference>
<evidence type="ECO:0000256" key="7">
    <source>
        <dbReference type="ARBA" id="ARBA00022771"/>
    </source>
</evidence>
<evidence type="ECO:0000256" key="1">
    <source>
        <dbReference type="ARBA" id="ARBA00022478"/>
    </source>
</evidence>
<dbReference type="PROSITE" id="PS50880">
    <property type="entry name" value="TOPRIM"/>
    <property type="match status" value="1"/>
</dbReference>
<keyword evidence="9" id="KW-0804">Transcription</keyword>
<evidence type="ECO:0000259" key="11">
    <source>
        <dbReference type="PROSITE" id="PS50880"/>
    </source>
</evidence>
<gene>
    <name evidence="12" type="ORF">LEP1GSC008_1668</name>
</gene>
<dbReference type="SUPFAM" id="SSF57783">
    <property type="entry name" value="Zinc beta-ribbon"/>
    <property type="match status" value="1"/>
</dbReference>
<dbReference type="Gene3D" id="3.90.580.10">
    <property type="entry name" value="Zinc finger, CHC2-type domain"/>
    <property type="match status" value="1"/>
</dbReference>
<keyword evidence="2" id="KW-0639">Primosome</keyword>
<feature type="region of interest" description="Disordered" evidence="10">
    <location>
        <begin position="112"/>
        <end position="144"/>
    </location>
</feature>
<dbReference type="Pfam" id="PF08275">
    <property type="entry name" value="DNAG_N"/>
    <property type="match status" value="1"/>
</dbReference>
<evidence type="ECO:0000256" key="4">
    <source>
        <dbReference type="ARBA" id="ARBA00022695"/>
    </source>
</evidence>
<keyword evidence="4" id="KW-0548">Nucleotidyltransferase</keyword>
<organism evidence="12 13">
    <name type="scientific">Leptospira kirschneri serovar Bulgarica str. Nikolaevo</name>
    <dbReference type="NCBI Taxonomy" id="1240687"/>
    <lineage>
        <taxon>Bacteria</taxon>
        <taxon>Pseudomonadati</taxon>
        <taxon>Spirochaetota</taxon>
        <taxon>Spirochaetia</taxon>
        <taxon>Leptospirales</taxon>
        <taxon>Leptospiraceae</taxon>
        <taxon>Leptospira</taxon>
    </lineage>
</organism>
<dbReference type="Proteomes" id="UP000011980">
    <property type="component" value="Unassembled WGS sequence"/>
</dbReference>
<accession>M6FPM5</accession>
<protein>
    <submittedName>
        <fullName evidence="12">Putative DNA primase</fullName>
    </submittedName>
</protein>
<evidence type="ECO:0000313" key="12">
    <source>
        <dbReference type="EMBL" id="EMK24676.1"/>
    </source>
</evidence>
<dbReference type="GO" id="GO:0006269">
    <property type="term" value="P:DNA replication, synthesis of primer"/>
    <property type="evidence" value="ECO:0007669"/>
    <property type="project" value="UniProtKB-KW"/>
</dbReference>
<dbReference type="CDD" id="cd03364">
    <property type="entry name" value="TOPRIM_DnaG_primases"/>
    <property type="match status" value="1"/>
</dbReference>
<evidence type="ECO:0000256" key="2">
    <source>
        <dbReference type="ARBA" id="ARBA00022515"/>
    </source>
</evidence>
<evidence type="ECO:0000256" key="3">
    <source>
        <dbReference type="ARBA" id="ARBA00022679"/>
    </source>
</evidence>
<feature type="compositionally biased region" description="Basic and acidic residues" evidence="10">
    <location>
        <begin position="421"/>
        <end position="433"/>
    </location>
</feature>
<evidence type="ECO:0000256" key="6">
    <source>
        <dbReference type="ARBA" id="ARBA00022723"/>
    </source>
</evidence>
<dbReference type="InterPro" id="IPR006171">
    <property type="entry name" value="TOPRIM_dom"/>
</dbReference>
<dbReference type="InterPro" id="IPR002694">
    <property type="entry name" value="Znf_CHC2"/>
</dbReference>
<dbReference type="SMART" id="SM00400">
    <property type="entry name" value="ZnF_CHCC"/>
    <property type="match status" value="1"/>
</dbReference>
<evidence type="ECO:0000256" key="5">
    <source>
        <dbReference type="ARBA" id="ARBA00022705"/>
    </source>
</evidence>
<dbReference type="SUPFAM" id="SSF56731">
    <property type="entry name" value="DNA primase core"/>
    <property type="match status" value="1"/>
</dbReference>
<evidence type="ECO:0000313" key="13">
    <source>
        <dbReference type="Proteomes" id="UP000011980"/>
    </source>
</evidence>
<feature type="domain" description="Toprim" evidence="11">
    <location>
        <begin position="289"/>
        <end position="372"/>
    </location>
</feature>
<dbReference type="GO" id="GO:0005737">
    <property type="term" value="C:cytoplasm"/>
    <property type="evidence" value="ECO:0007669"/>
    <property type="project" value="TreeGrafter"/>
</dbReference>
<keyword evidence="5" id="KW-0235">DNA replication</keyword>
<feature type="compositionally biased region" description="Polar residues" evidence="10">
    <location>
        <begin position="999"/>
        <end position="1009"/>
    </location>
</feature>
<reference evidence="12 13" key="1">
    <citation type="submission" date="2013-01" db="EMBL/GenBank/DDBJ databases">
        <authorList>
            <person name="Harkins D.M."/>
            <person name="Durkin A.S."/>
            <person name="Brinkac L.M."/>
            <person name="Haft D.H."/>
            <person name="Selengut J.D."/>
            <person name="Sanka R."/>
            <person name="DePew J."/>
            <person name="Purushe J."/>
            <person name="Galloway R.L."/>
            <person name="Vinetz J.M."/>
            <person name="Sutton G.G."/>
            <person name="Nierman W.C."/>
            <person name="Fouts D.E."/>
        </authorList>
    </citation>
    <scope>NUCLEOTIDE SEQUENCE [LARGE SCALE GENOMIC DNA]</scope>
    <source>
        <strain evidence="12 13">Nikolaevo</strain>
    </source>
</reference>
<dbReference type="InterPro" id="IPR037068">
    <property type="entry name" value="DNA_primase_core_N_sf"/>
</dbReference>
<feature type="region of interest" description="Disordered" evidence="10">
    <location>
        <begin position="408"/>
        <end position="433"/>
    </location>
</feature>
<dbReference type="GO" id="GO:0003899">
    <property type="term" value="F:DNA-directed RNA polymerase activity"/>
    <property type="evidence" value="ECO:0007669"/>
    <property type="project" value="InterPro"/>
</dbReference>
<keyword evidence="8" id="KW-0862">Zinc</keyword>
<feature type="region of interest" description="Disordered" evidence="10">
    <location>
        <begin position="967"/>
        <end position="1036"/>
    </location>
</feature>
<feature type="compositionally biased region" description="Polar residues" evidence="10">
    <location>
        <begin position="123"/>
        <end position="137"/>
    </location>
</feature>
<dbReference type="InterPro" id="IPR013264">
    <property type="entry name" value="DNAG_N"/>
</dbReference>
<keyword evidence="6" id="KW-0479">Metal-binding</keyword>
<dbReference type="PANTHER" id="PTHR30313">
    <property type="entry name" value="DNA PRIMASE"/>
    <property type="match status" value="1"/>
</dbReference>
<evidence type="ECO:0000256" key="8">
    <source>
        <dbReference type="ARBA" id="ARBA00022833"/>
    </source>
</evidence>
<dbReference type="PATRIC" id="fig|1240687.3.peg.1759"/>
<dbReference type="Gene3D" id="3.90.980.10">
    <property type="entry name" value="DNA primase, catalytic core, N-terminal domain"/>
    <property type="match status" value="1"/>
</dbReference>
<proteinExistence type="predicted"/>
<evidence type="ECO:0000256" key="9">
    <source>
        <dbReference type="ARBA" id="ARBA00023163"/>
    </source>
</evidence>
<name>M6FPM5_9LEPT</name>
<dbReference type="InterPro" id="IPR036977">
    <property type="entry name" value="DNA_primase_Znf_CHC2"/>
</dbReference>
<dbReference type="GO" id="GO:1990077">
    <property type="term" value="C:primosome complex"/>
    <property type="evidence" value="ECO:0007669"/>
    <property type="project" value="UniProtKB-KW"/>
</dbReference>
<dbReference type="AlphaFoldDB" id="M6FPM5"/>
<dbReference type="InterPro" id="IPR050219">
    <property type="entry name" value="DnaG_primase"/>
</dbReference>
<comment type="caution">
    <text evidence="12">The sequence shown here is derived from an EMBL/GenBank/DDBJ whole genome shotgun (WGS) entry which is preliminary data.</text>
</comment>
<dbReference type="InterPro" id="IPR034151">
    <property type="entry name" value="TOPRIM_DnaG_bac"/>
</dbReference>
<dbReference type="Pfam" id="PF13155">
    <property type="entry name" value="Toprim_2"/>
    <property type="match status" value="1"/>
</dbReference>